<evidence type="ECO:0000313" key="2">
    <source>
        <dbReference type="EMBL" id="KAG5581744.1"/>
    </source>
</evidence>
<reference evidence="2 3" key="1">
    <citation type="submission" date="2020-09" db="EMBL/GenBank/DDBJ databases">
        <title>De no assembly of potato wild relative species, Solanum commersonii.</title>
        <authorList>
            <person name="Cho K."/>
        </authorList>
    </citation>
    <scope>NUCLEOTIDE SEQUENCE [LARGE SCALE GENOMIC DNA]</scope>
    <source>
        <strain evidence="2">LZ3.2</strain>
        <tissue evidence="2">Leaf</tissue>
    </source>
</reference>
<feature type="region of interest" description="Disordered" evidence="1">
    <location>
        <begin position="30"/>
        <end position="69"/>
    </location>
</feature>
<feature type="compositionally biased region" description="Basic and acidic residues" evidence="1">
    <location>
        <begin position="30"/>
        <end position="39"/>
    </location>
</feature>
<dbReference type="AlphaFoldDB" id="A0A9J5X3W8"/>
<gene>
    <name evidence="2" type="ORF">H5410_052371</name>
</gene>
<dbReference type="EMBL" id="JACXVP010000010">
    <property type="protein sequence ID" value="KAG5581744.1"/>
    <property type="molecule type" value="Genomic_DNA"/>
</dbReference>
<name>A0A9J5X3W8_SOLCO</name>
<proteinExistence type="predicted"/>
<protein>
    <submittedName>
        <fullName evidence="2">Uncharacterized protein</fullName>
    </submittedName>
</protein>
<evidence type="ECO:0000256" key="1">
    <source>
        <dbReference type="SAM" id="MobiDB-lite"/>
    </source>
</evidence>
<accession>A0A9J5X3W8</accession>
<comment type="caution">
    <text evidence="2">The sequence shown here is derived from an EMBL/GenBank/DDBJ whole genome shotgun (WGS) entry which is preliminary data.</text>
</comment>
<sequence length="86" mass="10156">MHTSYSAFSKIVERSLNTFCRNVLNTLKLEGKQHNKETQDNQNPSWDSWSNAWKERDLKSSNPKFKEGIEDQPRFKEIIKQMKGLI</sequence>
<keyword evidence="3" id="KW-1185">Reference proteome</keyword>
<feature type="compositionally biased region" description="Basic and acidic residues" evidence="1">
    <location>
        <begin position="53"/>
        <end position="69"/>
    </location>
</feature>
<feature type="compositionally biased region" description="Polar residues" evidence="1">
    <location>
        <begin position="40"/>
        <end position="51"/>
    </location>
</feature>
<organism evidence="2 3">
    <name type="scientific">Solanum commersonii</name>
    <name type="common">Commerson's wild potato</name>
    <name type="synonym">Commerson's nightshade</name>
    <dbReference type="NCBI Taxonomy" id="4109"/>
    <lineage>
        <taxon>Eukaryota</taxon>
        <taxon>Viridiplantae</taxon>
        <taxon>Streptophyta</taxon>
        <taxon>Embryophyta</taxon>
        <taxon>Tracheophyta</taxon>
        <taxon>Spermatophyta</taxon>
        <taxon>Magnoliopsida</taxon>
        <taxon>eudicotyledons</taxon>
        <taxon>Gunneridae</taxon>
        <taxon>Pentapetalae</taxon>
        <taxon>asterids</taxon>
        <taxon>lamiids</taxon>
        <taxon>Solanales</taxon>
        <taxon>Solanaceae</taxon>
        <taxon>Solanoideae</taxon>
        <taxon>Solaneae</taxon>
        <taxon>Solanum</taxon>
    </lineage>
</organism>
<dbReference type="Proteomes" id="UP000824120">
    <property type="component" value="Chromosome 10"/>
</dbReference>
<evidence type="ECO:0000313" key="3">
    <source>
        <dbReference type="Proteomes" id="UP000824120"/>
    </source>
</evidence>